<accession>A0A0C3LEK2</accession>
<gene>
    <name evidence="2" type="ORF">M407DRAFT_143528</name>
</gene>
<dbReference type="AlphaFoldDB" id="A0A0C3LEK2"/>
<evidence type="ECO:0000256" key="1">
    <source>
        <dbReference type="SAM" id="MobiDB-lite"/>
    </source>
</evidence>
<sequence length="88" mass="9462">MTASDPPTTSQGERNALVTFGDTKGSPKVESDDNIPFYNTHGESMGISSAGLIEVPAVPEHAAMEELGRGKRRRIPNPQYSGSFWVAN</sequence>
<dbReference type="Proteomes" id="UP000054248">
    <property type="component" value="Unassembled WGS sequence"/>
</dbReference>
<feature type="region of interest" description="Disordered" evidence="1">
    <location>
        <begin position="1"/>
        <end position="33"/>
    </location>
</feature>
<feature type="compositionally biased region" description="Polar residues" evidence="1">
    <location>
        <begin position="1"/>
        <end position="13"/>
    </location>
</feature>
<protein>
    <submittedName>
        <fullName evidence="2">Uncharacterized protein</fullName>
    </submittedName>
</protein>
<evidence type="ECO:0000313" key="3">
    <source>
        <dbReference type="Proteomes" id="UP000054248"/>
    </source>
</evidence>
<evidence type="ECO:0000313" key="2">
    <source>
        <dbReference type="EMBL" id="KIO19847.1"/>
    </source>
</evidence>
<dbReference type="OrthoDB" id="3292233at2759"/>
<organism evidence="2 3">
    <name type="scientific">Tulasnella calospora MUT 4182</name>
    <dbReference type="NCBI Taxonomy" id="1051891"/>
    <lineage>
        <taxon>Eukaryota</taxon>
        <taxon>Fungi</taxon>
        <taxon>Dikarya</taxon>
        <taxon>Basidiomycota</taxon>
        <taxon>Agaricomycotina</taxon>
        <taxon>Agaricomycetes</taxon>
        <taxon>Cantharellales</taxon>
        <taxon>Tulasnellaceae</taxon>
        <taxon>Tulasnella</taxon>
    </lineage>
</organism>
<name>A0A0C3LEK2_9AGAM</name>
<dbReference type="HOGENOM" id="CLU_2470728_0_0_1"/>
<dbReference type="EMBL" id="KN823200">
    <property type="protein sequence ID" value="KIO19847.1"/>
    <property type="molecule type" value="Genomic_DNA"/>
</dbReference>
<reference evidence="3" key="2">
    <citation type="submission" date="2015-01" db="EMBL/GenBank/DDBJ databases">
        <title>Evolutionary Origins and Diversification of the Mycorrhizal Mutualists.</title>
        <authorList>
            <consortium name="DOE Joint Genome Institute"/>
            <consortium name="Mycorrhizal Genomics Consortium"/>
            <person name="Kohler A."/>
            <person name="Kuo A."/>
            <person name="Nagy L.G."/>
            <person name="Floudas D."/>
            <person name="Copeland A."/>
            <person name="Barry K.W."/>
            <person name="Cichocki N."/>
            <person name="Veneault-Fourrey C."/>
            <person name="LaButti K."/>
            <person name="Lindquist E.A."/>
            <person name="Lipzen A."/>
            <person name="Lundell T."/>
            <person name="Morin E."/>
            <person name="Murat C."/>
            <person name="Riley R."/>
            <person name="Ohm R."/>
            <person name="Sun H."/>
            <person name="Tunlid A."/>
            <person name="Henrissat B."/>
            <person name="Grigoriev I.V."/>
            <person name="Hibbett D.S."/>
            <person name="Martin F."/>
        </authorList>
    </citation>
    <scope>NUCLEOTIDE SEQUENCE [LARGE SCALE GENOMIC DNA]</scope>
    <source>
        <strain evidence="3">MUT 4182</strain>
    </source>
</reference>
<keyword evidence="3" id="KW-1185">Reference proteome</keyword>
<reference evidence="2 3" key="1">
    <citation type="submission" date="2014-04" db="EMBL/GenBank/DDBJ databases">
        <authorList>
            <consortium name="DOE Joint Genome Institute"/>
            <person name="Kuo A."/>
            <person name="Girlanda M."/>
            <person name="Perotto S."/>
            <person name="Kohler A."/>
            <person name="Nagy L.G."/>
            <person name="Floudas D."/>
            <person name="Copeland A."/>
            <person name="Barry K.W."/>
            <person name="Cichocki N."/>
            <person name="Veneault-Fourrey C."/>
            <person name="LaButti K."/>
            <person name="Lindquist E.A."/>
            <person name="Lipzen A."/>
            <person name="Lundell T."/>
            <person name="Morin E."/>
            <person name="Murat C."/>
            <person name="Sun H."/>
            <person name="Tunlid A."/>
            <person name="Henrissat B."/>
            <person name="Grigoriev I.V."/>
            <person name="Hibbett D.S."/>
            <person name="Martin F."/>
            <person name="Nordberg H.P."/>
            <person name="Cantor M.N."/>
            <person name="Hua S.X."/>
        </authorList>
    </citation>
    <scope>NUCLEOTIDE SEQUENCE [LARGE SCALE GENOMIC DNA]</scope>
    <source>
        <strain evidence="2 3">MUT 4182</strain>
    </source>
</reference>
<feature type="region of interest" description="Disordered" evidence="1">
    <location>
        <begin position="69"/>
        <end position="88"/>
    </location>
</feature>
<proteinExistence type="predicted"/>